<evidence type="ECO:0000256" key="6">
    <source>
        <dbReference type="ARBA" id="ARBA00032316"/>
    </source>
</evidence>
<sequence length="387" mass="39864">MRKVYVAGVFSTPFGKLGDASIKSLAIAAGIGAMADAKVSSEAVEHLYFGNFAAGMLQGQKMLAAVVASGLRLTLGPATAVEGACASGGIAFHLAALAVATGQCDIALAVGAEVMTGSTTEQVTNVLASAMDQASGEPLTGLTFAGFFSLLARRHMAVYGTTMDHFAYVAKKNRDNAQYNPRAQFFGHPVTWEKIQQSRLIAEPLRLYDCCPISDGASAAIIVSENVAKALGGTMIEVLASTQAAGPAALQEMDSLTSLSAVRHAAQAAYETAHVGPEDIDIAEVHDCFSAAEVIAMEDLGFCGPGEGGPYIASGSTLWDGERPVNLSGGLLSKGHPVGATGLAQVYEVVQQLRGTADRPARRARIGLTHNVGGTGGAVVINILART</sequence>
<dbReference type="Pfam" id="PF00108">
    <property type="entry name" value="Thiolase_N"/>
    <property type="match status" value="1"/>
</dbReference>
<keyword evidence="3 9" id="KW-0808">Transferase</keyword>
<evidence type="ECO:0000256" key="1">
    <source>
        <dbReference type="ARBA" id="ARBA00012352"/>
    </source>
</evidence>
<dbReference type="Proteomes" id="UP000242972">
    <property type="component" value="Unassembled WGS sequence"/>
</dbReference>
<dbReference type="EMBL" id="PXYW01000008">
    <property type="protein sequence ID" value="PSR34465.1"/>
    <property type="molecule type" value="Genomic_DNA"/>
</dbReference>
<evidence type="ECO:0000313" key="9">
    <source>
        <dbReference type="EMBL" id="PSR34465.1"/>
    </source>
</evidence>
<dbReference type="GO" id="GO:0004315">
    <property type="term" value="F:3-oxoacyl-[acyl-carrier-protein] synthase activity"/>
    <property type="evidence" value="ECO:0007669"/>
    <property type="project" value="InterPro"/>
</dbReference>
<dbReference type="InterPro" id="IPR020613">
    <property type="entry name" value="Thiolase_CS"/>
</dbReference>
<comment type="caution">
    <text evidence="9">The sequence shown here is derived from an EMBL/GenBank/DDBJ whole genome shotgun (WGS) entry which is preliminary data.</text>
</comment>
<dbReference type="InterPro" id="IPR055140">
    <property type="entry name" value="Thiolase_C_2"/>
</dbReference>
<dbReference type="InterPro" id="IPR020616">
    <property type="entry name" value="Thiolase_N"/>
</dbReference>
<evidence type="ECO:0000259" key="7">
    <source>
        <dbReference type="Pfam" id="PF00108"/>
    </source>
</evidence>
<proteinExistence type="predicted"/>
<dbReference type="CDD" id="cd00829">
    <property type="entry name" value="SCP-x_thiolase"/>
    <property type="match status" value="1"/>
</dbReference>
<dbReference type="PIRSF" id="PIRSF000429">
    <property type="entry name" value="Ac-CoA_Ac_transf"/>
    <property type="match status" value="1"/>
</dbReference>
<dbReference type="PANTHER" id="PTHR42870">
    <property type="entry name" value="ACETYL-COA C-ACETYLTRANSFERASE"/>
    <property type="match status" value="1"/>
</dbReference>
<feature type="domain" description="Thiolase N-terminal" evidence="7">
    <location>
        <begin position="4"/>
        <end position="225"/>
    </location>
</feature>
<organism evidence="9 10">
    <name type="scientific">Sulfobacillus benefaciens</name>
    <dbReference type="NCBI Taxonomy" id="453960"/>
    <lineage>
        <taxon>Bacteria</taxon>
        <taxon>Bacillati</taxon>
        <taxon>Bacillota</taxon>
        <taxon>Clostridia</taxon>
        <taxon>Eubacteriales</taxon>
        <taxon>Clostridiales Family XVII. Incertae Sedis</taxon>
        <taxon>Sulfobacillus</taxon>
    </lineage>
</organism>
<evidence type="ECO:0000259" key="8">
    <source>
        <dbReference type="Pfam" id="PF22691"/>
    </source>
</evidence>
<dbReference type="InterPro" id="IPR002155">
    <property type="entry name" value="Thiolase"/>
</dbReference>
<dbReference type="SUPFAM" id="SSF53901">
    <property type="entry name" value="Thiolase-like"/>
    <property type="match status" value="2"/>
</dbReference>
<dbReference type="AlphaFoldDB" id="A0A2T2XIZ0"/>
<dbReference type="GO" id="GO:0006869">
    <property type="term" value="P:lipid transport"/>
    <property type="evidence" value="ECO:0007669"/>
    <property type="project" value="UniProtKB-KW"/>
</dbReference>
<dbReference type="InterPro" id="IPR018201">
    <property type="entry name" value="Ketoacyl_synth_AS"/>
</dbReference>
<dbReference type="PROSITE" id="PS00737">
    <property type="entry name" value="THIOLASE_2"/>
    <property type="match status" value="1"/>
</dbReference>
<evidence type="ECO:0000256" key="5">
    <source>
        <dbReference type="ARBA" id="ARBA00023121"/>
    </source>
</evidence>
<gene>
    <name evidence="9" type="ORF">C7B46_04835</name>
</gene>
<dbReference type="GO" id="GO:0008289">
    <property type="term" value="F:lipid binding"/>
    <property type="evidence" value="ECO:0007669"/>
    <property type="project" value="UniProtKB-KW"/>
</dbReference>
<keyword evidence="9" id="KW-0012">Acyltransferase</keyword>
<reference evidence="9 10" key="1">
    <citation type="journal article" date="2014" name="BMC Genomics">
        <title>Comparison of environmental and isolate Sulfobacillus genomes reveals diverse carbon, sulfur, nitrogen, and hydrogen metabolisms.</title>
        <authorList>
            <person name="Justice N.B."/>
            <person name="Norman A."/>
            <person name="Brown C.T."/>
            <person name="Singh A."/>
            <person name="Thomas B.C."/>
            <person name="Banfield J.F."/>
        </authorList>
    </citation>
    <scope>NUCLEOTIDE SEQUENCE [LARGE SCALE GENOMIC DNA]</scope>
    <source>
        <strain evidence="9">AMDSBA4</strain>
    </source>
</reference>
<keyword evidence="5" id="KW-0446">Lipid-binding</keyword>
<dbReference type="PROSITE" id="PS00606">
    <property type="entry name" value="KS3_1"/>
    <property type="match status" value="1"/>
</dbReference>
<dbReference type="EC" id="2.3.1.176" evidence="1"/>
<dbReference type="InterPro" id="IPR016039">
    <property type="entry name" value="Thiolase-like"/>
</dbReference>
<evidence type="ECO:0000313" key="10">
    <source>
        <dbReference type="Proteomes" id="UP000242972"/>
    </source>
</evidence>
<evidence type="ECO:0000256" key="3">
    <source>
        <dbReference type="ARBA" id="ARBA00022679"/>
    </source>
</evidence>
<dbReference type="Pfam" id="PF22691">
    <property type="entry name" value="Thiolase_C_1"/>
    <property type="match status" value="1"/>
</dbReference>
<feature type="domain" description="Thiolase C-terminal" evidence="8">
    <location>
        <begin position="248"/>
        <end position="386"/>
    </location>
</feature>
<dbReference type="GO" id="GO:0006633">
    <property type="term" value="P:fatty acid biosynthetic process"/>
    <property type="evidence" value="ECO:0007669"/>
    <property type="project" value="InterPro"/>
</dbReference>
<dbReference type="Gene3D" id="3.40.47.10">
    <property type="match status" value="1"/>
</dbReference>
<dbReference type="PANTHER" id="PTHR42870:SF1">
    <property type="entry name" value="NON-SPECIFIC LIPID-TRANSFER PROTEIN-LIKE 2"/>
    <property type="match status" value="1"/>
</dbReference>
<name>A0A2T2XIZ0_9FIRM</name>
<keyword evidence="4" id="KW-0445">Lipid transport</keyword>
<keyword evidence="2" id="KW-0813">Transport</keyword>
<protein>
    <recommendedName>
        <fullName evidence="1">propanoyl-CoA C-acyltransferase</fullName>
        <ecNumber evidence="1">2.3.1.176</ecNumber>
    </recommendedName>
    <alternativeName>
        <fullName evidence="6">Propanoyl-CoA C-acyltransferase</fullName>
    </alternativeName>
</protein>
<accession>A0A2T2XIZ0</accession>
<evidence type="ECO:0000256" key="4">
    <source>
        <dbReference type="ARBA" id="ARBA00023055"/>
    </source>
</evidence>
<evidence type="ECO:0000256" key="2">
    <source>
        <dbReference type="ARBA" id="ARBA00022448"/>
    </source>
</evidence>